<keyword evidence="2 4" id="KW-0547">Nucleotide-binding</keyword>
<dbReference type="InterPro" id="IPR016030">
    <property type="entry name" value="CblAdoTrfase-like"/>
</dbReference>
<name>A0A0F9YKC8_9BACT</name>
<dbReference type="Proteomes" id="UP000034803">
    <property type="component" value="Unassembled WGS sequence"/>
</dbReference>
<dbReference type="UniPathway" id="UPA00148">
    <property type="reaction ID" value="UER00233"/>
</dbReference>
<dbReference type="InterPro" id="IPR029499">
    <property type="entry name" value="PduO-typ"/>
</dbReference>
<dbReference type="GO" id="GO:0008817">
    <property type="term" value="F:corrinoid adenosyltransferase activity"/>
    <property type="evidence" value="ECO:0007669"/>
    <property type="project" value="UniProtKB-UniRule"/>
</dbReference>
<comment type="similarity">
    <text evidence="4">Belongs to the Cob(I)alamin adenosyltransferase family.</text>
</comment>
<evidence type="ECO:0000256" key="3">
    <source>
        <dbReference type="ARBA" id="ARBA00022840"/>
    </source>
</evidence>
<dbReference type="PATRIC" id="fig|1618586.3.peg.405"/>
<organism evidence="6 7">
    <name type="scientific">Candidatus Woesebacteria bacterium GW2011_GWC2_31_9</name>
    <dbReference type="NCBI Taxonomy" id="1618586"/>
    <lineage>
        <taxon>Bacteria</taxon>
        <taxon>Candidatus Woeseibacteriota</taxon>
    </lineage>
</organism>
<reference evidence="6 7" key="1">
    <citation type="journal article" date="2015" name="Nature">
        <title>rRNA introns, odd ribosomes, and small enigmatic genomes across a large radiation of phyla.</title>
        <authorList>
            <person name="Brown C.T."/>
            <person name="Hug L.A."/>
            <person name="Thomas B.C."/>
            <person name="Sharon I."/>
            <person name="Castelle C.J."/>
            <person name="Singh A."/>
            <person name="Wilkins M.J."/>
            <person name="Williams K.H."/>
            <person name="Banfield J.F."/>
        </authorList>
    </citation>
    <scope>NUCLEOTIDE SEQUENCE [LARGE SCALE GENOMIC DNA]</scope>
</reference>
<dbReference type="Pfam" id="PF01923">
    <property type="entry name" value="Cob_adeno_trans"/>
    <property type="match status" value="1"/>
</dbReference>
<protein>
    <recommendedName>
        <fullName evidence="4">Corrinoid adenosyltransferase</fullName>
        <ecNumber evidence="4">2.5.1.17</ecNumber>
    </recommendedName>
    <alternativeName>
        <fullName evidence="4">Cob(II)alamin adenosyltransferase</fullName>
    </alternativeName>
    <alternativeName>
        <fullName evidence="4">Cob(II)yrinic acid a,c-diamide adenosyltransferase</fullName>
    </alternativeName>
    <alternativeName>
        <fullName evidence="4">Cobinamide/cobalamin adenosyltransferase</fullName>
    </alternativeName>
</protein>
<feature type="domain" description="Cobalamin adenosyltransferase-like" evidence="5">
    <location>
        <begin position="3"/>
        <end position="148"/>
    </location>
</feature>
<comment type="pathway">
    <text evidence="4">Cofactor biosynthesis; adenosylcobalamin biosynthesis; adenosylcobalamin from cob(II)yrinate a,c-diamide: step 2/7.</text>
</comment>
<keyword evidence="3 4" id="KW-0067">ATP-binding</keyword>
<dbReference type="NCBIfam" id="TIGR00636">
    <property type="entry name" value="PduO_Nterm"/>
    <property type="match status" value="1"/>
</dbReference>
<gene>
    <name evidence="6" type="ORF">UR21_C0006G0033</name>
</gene>
<dbReference type="PANTHER" id="PTHR12213:SF0">
    <property type="entry name" value="CORRINOID ADENOSYLTRANSFERASE MMAB"/>
    <property type="match status" value="1"/>
</dbReference>
<evidence type="ECO:0000313" key="6">
    <source>
        <dbReference type="EMBL" id="KKP31718.1"/>
    </source>
</evidence>
<keyword evidence="1 4" id="KW-0808">Transferase</keyword>
<sequence length="161" mass="18131">MSVYTRTGDKGKTGTFNGKRISKSSTLINTIGSLDELNSYLGIIGGLTEIQKNIFTINSILSGAKLTFPKTETLKLEEEIDAMEKKLPVLASFIIYGGTSKASQIYFARSLCRRAERSLVKLEIMDQKLIVLAYINRLSDYLFTLARFTNFRKKVKEGTWK</sequence>
<comment type="caution">
    <text evidence="6">The sequence shown here is derived from an EMBL/GenBank/DDBJ whole genome shotgun (WGS) entry which is preliminary data.</text>
</comment>
<dbReference type="EC" id="2.5.1.17" evidence="4"/>
<keyword evidence="4" id="KW-0169">Cobalamin biosynthesis</keyword>
<dbReference type="InterPro" id="IPR036451">
    <property type="entry name" value="CblAdoTrfase-like_sf"/>
</dbReference>
<accession>A0A0F9YKC8</accession>
<evidence type="ECO:0000313" key="7">
    <source>
        <dbReference type="Proteomes" id="UP000034803"/>
    </source>
</evidence>
<comment type="catalytic activity">
    <reaction evidence="4">
        <text>2 cob(II)alamin + reduced [electron-transfer flavoprotein] + 2 ATP = 2 adenosylcob(III)alamin + 2 triphosphate + oxidized [electron-transfer flavoprotein] + 3 H(+)</text>
        <dbReference type="Rhea" id="RHEA:28671"/>
        <dbReference type="Rhea" id="RHEA-COMP:10685"/>
        <dbReference type="Rhea" id="RHEA-COMP:10686"/>
        <dbReference type="ChEBI" id="CHEBI:15378"/>
        <dbReference type="ChEBI" id="CHEBI:16304"/>
        <dbReference type="ChEBI" id="CHEBI:18036"/>
        <dbReference type="ChEBI" id="CHEBI:18408"/>
        <dbReference type="ChEBI" id="CHEBI:30616"/>
        <dbReference type="ChEBI" id="CHEBI:57692"/>
        <dbReference type="ChEBI" id="CHEBI:58307"/>
        <dbReference type="EC" id="2.5.1.17"/>
    </reaction>
</comment>
<evidence type="ECO:0000256" key="2">
    <source>
        <dbReference type="ARBA" id="ARBA00022741"/>
    </source>
</evidence>
<evidence type="ECO:0000256" key="4">
    <source>
        <dbReference type="RuleBase" id="RU366026"/>
    </source>
</evidence>
<dbReference type="GO" id="GO:0009236">
    <property type="term" value="P:cobalamin biosynthetic process"/>
    <property type="evidence" value="ECO:0007669"/>
    <property type="project" value="UniProtKB-UniRule"/>
</dbReference>
<comment type="catalytic activity">
    <reaction evidence="4">
        <text>2 cob(II)yrinate a,c diamide + reduced [electron-transfer flavoprotein] + 2 ATP = 2 adenosylcob(III)yrinate a,c-diamide + 2 triphosphate + oxidized [electron-transfer flavoprotein] + 3 H(+)</text>
        <dbReference type="Rhea" id="RHEA:11528"/>
        <dbReference type="Rhea" id="RHEA-COMP:10685"/>
        <dbReference type="Rhea" id="RHEA-COMP:10686"/>
        <dbReference type="ChEBI" id="CHEBI:15378"/>
        <dbReference type="ChEBI" id="CHEBI:18036"/>
        <dbReference type="ChEBI" id="CHEBI:30616"/>
        <dbReference type="ChEBI" id="CHEBI:57692"/>
        <dbReference type="ChEBI" id="CHEBI:58307"/>
        <dbReference type="ChEBI" id="CHEBI:58503"/>
        <dbReference type="ChEBI" id="CHEBI:58537"/>
        <dbReference type="EC" id="2.5.1.17"/>
    </reaction>
</comment>
<dbReference type="PANTHER" id="PTHR12213">
    <property type="entry name" value="CORRINOID ADENOSYLTRANSFERASE"/>
    <property type="match status" value="1"/>
</dbReference>
<evidence type="ECO:0000259" key="5">
    <source>
        <dbReference type="Pfam" id="PF01923"/>
    </source>
</evidence>
<dbReference type="EMBL" id="LBOI01000006">
    <property type="protein sequence ID" value="KKP31718.1"/>
    <property type="molecule type" value="Genomic_DNA"/>
</dbReference>
<dbReference type="Gene3D" id="1.20.1200.10">
    <property type="entry name" value="Cobalamin adenosyltransferase-like"/>
    <property type="match status" value="1"/>
</dbReference>
<dbReference type="AlphaFoldDB" id="A0A0F9YKC8"/>
<dbReference type="GO" id="GO:0005524">
    <property type="term" value="F:ATP binding"/>
    <property type="evidence" value="ECO:0007669"/>
    <property type="project" value="UniProtKB-UniRule"/>
</dbReference>
<dbReference type="SUPFAM" id="SSF89028">
    <property type="entry name" value="Cobalamin adenosyltransferase-like"/>
    <property type="match status" value="1"/>
</dbReference>
<proteinExistence type="inferred from homology"/>
<evidence type="ECO:0000256" key="1">
    <source>
        <dbReference type="ARBA" id="ARBA00022679"/>
    </source>
</evidence>